<accession>A0AA90NK54</accession>
<keyword evidence="2" id="KW-1185">Reference proteome</keyword>
<gene>
    <name evidence="1" type="ORF">QS748_02610</name>
</gene>
<reference evidence="1 2" key="1">
    <citation type="journal article" date="2023" name="bioRxiv">
        <title>An intranuclear bacterial parasite of deep-sea mussels expresses apoptosis inhibitors acquired from its host.</title>
        <authorList>
            <person name="Gonzalez Porras M.A."/>
            <person name="Assie A."/>
            <person name="Tietjen M."/>
            <person name="Violette M."/>
            <person name="Kleiner M."/>
            <person name="Gruber-Vodicka H."/>
            <person name="Dubilier N."/>
            <person name="Leisch N."/>
        </authorList>
    </citation>
    <scope>NUCLEOTIDE SEQUENCE [LARGE SCALE GENOMIC DNA]</scope>
    <source>
        <strain evidence="1">IAP13</strain>
    </source>
</reference>
<proteinExistence type="predicted"/>
<organism evidence="1 2">
    <name type="scientific">Candidatus Endonucleibacter bathymodioli</name>
    <dbReference type="NCBI Taxonomy" id="539814"/>
    <lineage>
        <taxon>Bacteria</taxon>
        <taxon>Pseudomonadati</taxon>
        <taxon>Pseudomonadota</taxon>
        <taxon>Gammaproteobacteria</taxon>
        <taxon>Oceanospirillales</taxon>
        <taxon>Endozoicomonadaceae</taxon>
        <taxon>Candidatus Endonucleibacter</taxon>
    </lineage>
</organism>
<evidence type="ECO:0000313" key="2">
    <source>
        <dbReference type="Proteomes" id="UP001178148"/>
    </source>
</evidence>
<evidence type="ECO:0000313" key="1">
    <source>
        <dbReference type="EMBL" id="MDP0588143.1"/>
    </source>
</evidence>
<dbReference type="EMBL" id="JASXSV010000003">
    <property type="protein sequence ID" value="MDP0588143.1"/>
    <property type="molecule type" value="Genomic_DNA"/>
</dbReference>
<dbReference type="Proteomes" id="UP001178148">
    <property type="component" value="Unassembled WGS sequence"/>
</dbReference>
<dbReference type="AlphaFoldDB" id="A0AA90NK54"/>
<comment type="caution">
    <text evidence="1">The sequence shown here is derived from an EMBL/GenBank/DDBJ whole genome shotgun (WGS) entry which is preliminary data.</text>
</comment>
<sequence length="75" mass="8583">MGTPAQYYRTLLSPEGQRSPTNANSKYVADLFRRYSLSYPAADPAVYDIDCMRRFEQLELSDAIPDEISILNFND</sequence>
<protein>
    <submittedName>
        <fullName evidence="1">Uncharacterized protein</fullName>
    </submittedName>
</protein>
<name>A0AA90NK54_9GAMM</name>